<evidence type="ECO:0000313" key="3">
    <source>
        <dbReference type="EMBL" id="TBU11536.1"/>
    </source>
</evidence>
<evidence type="ECO:0000259" key="2">
    <source>
        <dbReference type="Pfam" id="PF02230"/>
    </source>
</evidence>
<keyword evidence="1" id="KW-0812">Transmembrane</keyword>
<dbReference type="Gene3D" id="3.40.50.1820">
    <property type="entry name" value="alpha/beta hydrolase"/>
    <property type="match status" value="1"/>
</dbReference>
<proteinExistence type="predicted"/>
<feature type="transmembrane region" description="Helical" evidence="1">
    <location>
        <begin position="416"/>
        <end position="435"/>
    </location>
</feature>
<dbReference type="InterPro" id="IPR029058">
    <property type="entry name" value="AB_hydrolase_fold"/>
</dbReference>
<reference evidence="3 4" key="1">
    <citation type="submission" date="2017-12" db="EMBL/GenBank/DDBJ databases">
        <authorList>
            <person name="Pombert J.-F."/>
            <person name="Haag K.L."/>
            <person name="Ebert D."/>
        </authorList>
    </citation>
    <scope>NUCLEOTIDE SEQUENCE [LARGE SCALE GENOMIC DNA]</scope>
    <source>
        <strain evidence="3">IL-G-3</strain>
    </source>
</reference>
<keyword evidence="1" id="KW-0472">Membrane</keyword>
<dbReference type="OrthoDB" id="2190092at2759"/>
<keyword evidence="1" id="KW-1133">Transmembrane helix</keyword>
<accession>A0A4Q9LTQ3</accession>
<dbReference type="AlphaFoldDB" id="A0A4Q9LTQ3"/>
<dbReference type="PANTHER" id="PTHR47169:SF2">
    <property type="entry name" value="OS01G0541250 PROTEIN"/>
    <property type="match status" value="1"/>
</dbReference>
<dbReference type="Gene3D" id="3.30.420.10">
    <property type="entry name" value="Ribonuclease H-like superfamily/Ribonuclease H"/>
    <property type="match status" value="1"/>
</dbReference>
<dbReference type="InterPro" id="IPR036397">
    <property type="entry name" value="RNaseH_sf"/>
</dbReference>
<feature type="domain" description="Phospholipase/carboxylesterase/thioesterase" evidence="2">
    <location>
        <begin position="13"/>
        <end position="206"/>
    </location>
</feature>
<protein>
    <submittedName>
        <fullName evidence="3">Phospholipase/carboxylesterase</fullName>
    </submittedName>
</protein>
<gene>
    <name evidence="3" type="ORF">CWI38_1152p0030</name>
</gene>
<comment type="caution">
    <text evidence="3">The sequence shown here is derived from an EMBL/GenBank/DDBJ whole genome shotgun (WGS) entry which is preliminary data.</text>
</comment>
<dbReference type="STRING" id="1176355.A0A4Q9LTQ3"/>
<dbReference type="GO" id="GO:0016787">
    <property type="term" value="F:hydrolase activity"/>
    <property type="evidence" value="ECO:0007669"/>
    <property type="project" value="InterPro"/>
</dbReference>
<dbReference type="EMBL" id="PITK01001152">
    <property type="protein sequence ID" value="TBU11536.1"/>
    <property type="molecule type" value="Genomic_DNA"/>
</dbReference>
<dbReference type="Pfam" id="PF02230">
    <property type="entry name" value="Abhydrolase_2"/>
    <property type="match status" value="1"/>
</dbReference>
<evidence type="ECO:0000313" key="4">
    <source>
        <dbReference type="Proteomes" id="UP000292282"/>
    </source>
</evidence>
<sequence length="446" mass="52077">MKIFDSLIILNSMATDYLIIFLHGINSNGKDMSNRFIKFSESHKNVMIIIPTAFPLKVGLYDNKSVNSWFNIRNRSIFAKEDTQGLNESMDKILKLIEYYKFDSEKVILCGYSQGATMSLYIALNCDYKFRIIIAMSGYLPRVKHRNTHRQNILLTHGKKDTVVPFIAGWMSYMALKCLKVNVKFIKFDGEHEFPPDFEKILARYLTKEQRQGILEKLLEQMKENKLKHAQTQYKKGKICADVSSKKKKRCGRKSKEYSNNLAQIRNTPLNRRGTLRSLSFAIYIPKSTFFDIFKISSTVKPTLRDKNKMDSLKFCLSKVNLANNGDLLFDDLYDYVHVDEKWFYLTKPFVYKEPAQINSKNRAKGTIITKNMESVTALHCKNMMIDNVFPQLNLNLRQHTERKQFTYNKTMQNPIFPIMMQILSLLVLLMTKILNLRRNRQIAPI</sequence>
<evidence type="ECO:0000256" key="1">
    <source>
        <dbReference type="SAM" id="Phobius"/>
    </source>
</evidence>
<dbReference type="Proteomes" id="UP000292282">
    <property type="component" value="Unassembled WGS sequence"/>
</dbReference>
<keyword evidence="4" id="KW-1185">Reference proteome</keyword>
<dbReference type="PANTHER" id="PTHR47169">
    <property type="entry name" value="OS01G0541250 PROTEIN"/>
    <property type="match status" value="1"/>
</dbReference>
<name>A0A4Q9LTQ3_9MICR</name>
<dbReference type="InterPro" id="IPR003140">
    <property type="entry name" value="PLipase/COase/thioEstase"/>
</dbReference>
<organism evidence="3 4">
    <name type="scientific">Hamiltosporidium tvaerminnensis</name>
    <dbReference type="NCBI Taxonomy" id="1176355"/>
    <lineage>
        <taxon>Eukaryota</taxon>
        <taxon>Fungi</taxon>
        <taxon>Fungi incertae sedis</taxon>
        <taxon>Microsporidia</taxon>
        <taxon>Dubosqiidae</taxon>
        <taxon>Hamiltosporidium</taxon>
    </lineage>
</organism>
<dbReference type="SUPFAM" id="SSF53474">
    <property type="entry name" value="alpha/beta-Hydrolases"/>
    <property type="match status" value="1"/>
</dbReference>
<dbReference type="GO" id="GO:0003676">
    <property type="term" value="F:nucleic acid binding"/>
    <property type="evidence" value="ECO:0007669"/>
    <property type="project" value="InterPro"/>
</dbReference>
<dbReference type="VEuPathDB" id="MicrosporidiaDB:CWI38_1152p0030"/>